<keyword evidence="4" id="KW-1185">Reference proteome</keyword>
<evidence type="ECO:0000259" key="2">
    <source>
        <dbReference type="Pfam" id="PF20263"/>
    </source>
</evidence>
<reference evidence="3" key="1">
    <citation type="journal article" date="2021" name="Nat. Commun.">
        <title>Genetic determinants of endophytism in the Arabidopsis root mycobiome.</title>
        <authorList>
            <person name="Mesny F."/>
            <person name="Miyauchi S."/>
            <person name="Thiergart T."/>
            <person name="Pickel B."/>
            <person name="Atanasova L."/>
            <person name="Karlsson M."/>
            <person name="Huettel B."/>
            <person name="Barry K.W."/>
            <person name="Haridas S."/>
            <person name="Chen C."/>
            <person name="Bauer D."/>
            <person name="Andreopoulos W."/>
            <person name="Pangilinan J."/>
            <person name="LaButti K."/>
            <person name="Riley R."/>
            <person name="Lipzen A."/>
            <person name="Clum A."/>
            <person name="Drula E."/>
            <person name="Henrissat B."/>
            <person name="Kohler A."/>
            <person name="Grigoriev I.V."/>
            <person name="Martin F.M."/>
            <person name="Hacquard S."/>
        </authorList>
    </citation>
    <scope>NUCLEOTIDE SEQUENCE</scope>
    <source>
        <strain evidence="3">MPI-SDFR-AT-0120</strain>
    </source>
</reference>
<dbReference type="EMBL" id="JAGMVJ010000012">
    <property type="protein sequence ID" value="KAH7084083.1"/>
    <property type="molecule type" value="Genomic_DNA"/>
</dbReference>
<protein>
    <recommendedName>
        <fullName evidence="2">LYR motif-containing protein Cup1-like N-terminal domain-containing protein</fullName>
    </recommendedName>
</protein>
<evidence type="ECO:0000256" key="1">
    <source>
        <dbReference type="SAM" id="MobiDB-lite"/>
    </source>
</evidence>
<sequence>MSASSLPAASHSKSIHLLRALLREATYLPDAVARRYFRTYIVDRFRAYQPKQHGTIALDQYRHRSVKRRQLSIITERTSTLQRKAQKGLYYLRRANQGELPCLQKVLYFAYGRIGKRKHALLHELLKPNPVMDGDRVIAPLDFDGPTPLQELYFSSKQYLQYFDAPKPASSTHHTPMHNIWMRPMPVVRARNNVRRWYAETMTRLLPPLPSEEWDHMHAMICGQQKVSLVEPRTPVAAAPRTQTSGVDAIAEGLQLDKLSKADRPAGMWRPHTITPRFMKRMYSKLLRLCCKVEYNNERKQWTATWGEAVRPISPKIYQPPYDDNLFAGVDTQGKITKPAKERKPAGEAQRSLQPRDAKTEYVHFPFYAELLPPTHPLRKELDAWKKKRRSTGIVDENGAIRGR</sequence>
<organism evidence="3 4">
    <name type="scientific">Paraphoma chrysanthemicola</name>
    <dbReference type="NCBI Taxonomy" id="798071"/>
    <lineage>
        <taxon>Eukaryota</taxon>
        <taxon>Fungi</taxon>
        <taxon>Dikarya</taxon>
        <taxon>Ascomycota</taxon>
        <taxon>Pezizomycotina</taxon>
        <taxon>Dothideomycetes</taxon>
        <taxon>Pleosporomycetidae</taxon>
        <taxon>Pleosporales</taxon>
        <taxon>Pleosporineae</taxon>
        <taxon>Phaeosphaeriaceae</taxon>
        <taxon>Paraphoma</taxon>
    </lineage>
</organism>
<dbReference type="CDD" id="cd20273">
    <property type="entry name" value="Complex1_LYR_unchar"/>
    <property type="match status" value="1"/>
</dbReference>
<name>A0A8K0R517_9PLEO</name>
<dbReference type="InterPro" id="IPR046896">
    <property type="entry name" value="Cup1-like_N"/>
</dbReference>
<comment type="caution">
    <text evidence="3">The sequence shown here is derived from an EMBL/GenBank/DDBJ whole genome shotgun (WGS) entry which is preliminary data.</text>
</comment>
<gene>
    <name evidence="3" type="ORF">FB567DRAFT_445783</name>
</gene>
<evidence type="ECO:0000313" key="4">
    <source>
        <dbReference type="Proteomes" id="UP000813461"/>
    </source>
</evidence>
<proteinExistence type="predicted"/>
<dbReference type="Pfam" id="PF20263">
    <property type="entry name" value="LYRM2-like"/>
    <property type="match status" value="1"/>
</dbReference>
<feature type="region of interest" description="Disordered" evidence="1">
    <location>
        <begin position="336"/>
        <end position="355"/>
    </location>
</feature>
<evidence type="ECO:0000313" key="3">
    <source>
        <dbReference type="EMBL" id="KAH7084083.1"/>
    </source>
</evidence>
<dbReference type="AlphaFoldDB" id="A0A8K0R517"/>
<dbReference type="OrthoDB" id="5521299at2759"/>
<feature type="domain" description="LYR motif-containing protein Cup1-like N-terminal" evidence="2">
    <location>
        <begin position="17"/>
        <end position="122"/>
    </location>
</feature>
<dbReference type="Proteomes" id="UP000813461">
    <property type="component" value="Unassembled WGS sequence"/>
</dbReference>
<accession>A0A8K0R517</accession>